<name>A0ABV8X4H3_9LACT</name>
<evidence type="ECO:0000313" key="2">
    <source>
        <dbReference type="Proteomes" id="UP001595817"/>
    </source>
</evidence>
<reference evidence="2" key="1">
    <citation type="journal article" date="2019" name="Int. J. Syst. Evol. Microbiol.">
        <title>The Global Catalogue of Microorganisms (GCM) 10K type strain sequencing project: providing services to taxonomists for standard genome sequencing and annotation.</title>
        <authorList>
            <consortium name="The Broad Institute Genomics Platform"/>
            <consortium name="The Broad Institute Genome Sequencing Center for Infectious Disease"/>
            <person name="Wu L."/>
            <person name="Ma J."/>
        </authorList>
    </citation>
    <scope>NUCLEOTIDE SEQUENCE [LARGE SCALE GENOMIC DNA]</scope>
    <source>
        <strain evidence="2">CCUG 59778</strain>
    </source>
</reference>
<dbReference type="InterPro" id="IPR007391">
    <property type="entry name" value="Vancomycin_resist_VanW"/>
</dbReference>
<proteinExistence type="predicted"/>
<organism evidence="1 2">
    <name type="scientific">Chungangia koreensis</name>
    <dbReference type="NCBI Taxonomy" id="752657"/>
    <lineage>
        <taxon>Bacteria</taxon>
        <taxon>Bacillati</taxon>
        <taxon>Bacillota</taxon>
        <taxon>Bacilli</taxon>
        <taxon>Lactobacillales</taxon>
        <taxon>Chungangia</taxon>
    </lineage>
</organism>
<dbReference type="Proteomes" id="UP001595817">
    <property type="component" value="Unassembled WGS sequence"/>
</dbReference>
<keyword evidence="2" id="KW-1185">Reference proteome</keyword>
<dbReference type="PANTHER" id="PTHR35788">
    <property type="entry name" value="EXPORTED PROTEIN-RELATED"/>
    <property type="match status" value="1"/>
</dbReference>
<sequence length="283" mass="33277">MVQSLKPIHRSKLRIYIGKKAYRLKRYSEWWLDGKTYSKKREETKLPYLHFKHKTPLLRQLKDVEMEMQHNKVTNLKLAVKRLNGVIIQPGETFSYWRLIGKPTKRKGYVNGMILHYGKVTSGIGGGLCQLSNLIYWMTLHTPLTITERYRHSYDVFPDSNRSQPFGSGATCMYNYLDLQIKNETSKPYQLVVYITDTSLVGEWRSVEAVAKTYKVYEKEHSFTRESWGGYVRHNMIYREVYNTSDELIDDEYITENHAITMYEPFLTYDNAGDFSASTRTDK</sequence>
<dbReference type="RefSeq" id="WP_378154209.1">
    <property type="nucleotide sequence ID" value="NZ_JBHSEC010000014.1"/>
</dbReference>
<dbReference type="Pfam" id="PF04294">
    <property type="entry name" value="VanW"/>
    <property type="match status" value="1"/>
</dbReference>
<gene>
    <name evidence="1" type="ORF">ACFOZY_08215</name>
</gene>
<protein>
    <submittedName>
        <fullName evidence="1">VanW family protein</fullName>
    </submittedName>
</protein>
<comment type="caution">
    <text evidence="1">The sequence shown here is derived from an EMBL/GenBank/DDBJ whole genome shotgun (WGS) entry which is preliminary data.</text>
</comment>
<accession>A0ABV8X4H3</accession>
<dbReference type="EMBL" id="JBHSEC010000014">
    <property type="protein sequence ID" value="MFC4410406.1"/>
    <property type="molecule type" value="Genomic_DNA"/>
</dbReference>
<dbReference type="InterPro" id="IPR052913">
    <property type="entry name" value="Glycopeptide_resist_protein"/>
</dbReference>
<evidence type="ECO:0000313" key="1">
    <source>
        <dbReference type="EMBL" id="MFC4410406.1"/>
    </source>
</evidence>
<dbReference type="PANTHER" id="PTHR35788:SF1">
    <property type="entry name" value="EXPORTED PROTEIN"/>
    <property type="match status" value="1"/>
</dbReference>